<evidence type="ECO:0000313" key="2">
    <source>
        <dbReference type="EMBL" id="ANP50542.1"/>
    </source>
</evidence>
<name>A0A1B1AVK0_9ACTN</name>
<protein>
    <submittedName>
        <fullName evidence="2">Uncharacterized protein</fullName>
    </submittedName>
</protein>
<evidence type="ECO:0000313" key="4">
    <source>
        <dbReference type="Proteomes" id="UP000092659"/>
    </source>
</evidence>
<reference evidence="2 4" key="1">
    <citation type="submission" date="2016-06" db="EMBL/GenBank/DDBJ databases">
        <title>Complete genome sequence of Streptomyces griseochromogenes ATCC 14511, the Blasticidin S producer.</title>
        <authorList>
            <person name="Wu L."/>
        </authorList>
    </citation>
    <scope>NUCLEOTIDE SEQUENCE [LARGE SCALE GENOMIC DNA]</scope>
    <source>
        <strain evidence="2 4">ATCC 14511</strain>
    </source>
</reference>
<dbReference type="Proteomes" id="UP001519309">
    <property type="component" value="Unassembled WGS sequence"/>
</dbReference>
<dbReference type="KEGG" id="sgs:AVL59_13740"/>
<evidence type="ECO:0000313" key="3">
    <source>
        <dbReference type="EMBL" id="MBP2051307.1"/>
    </source>
</evidence>
<evidence type="ECO:0000256" key="1">
    <source>
        <dbReference type="SAM" id="MobiDB-lite"/>
    </source>
</evidence>
<keyword evidence="5" id="KW-1185">Reference proteome</keyword>
<dbReference type="EMBL" id="CP016279">
    <property type="protein sequence ID" value="ANP50542.1"/>
    <property type="molecule type" value="Genomic_DNA"/>
</dbReference>
<reference evidence="3 5" key="2">
    <citation type="submission" date="2021-03" db="EMBL/GenBank/DDBJ databases">
        <title>Genomic Encyclopedia of Type Strains, Phase IV (KMG-IV): sequencing the most valuable type-strain genomes for metagenomic binning, comparative biology and taxonomic classification.</title>
        <authorList>
            <person name="Goeker M."/>
        </authorList>
    </citation>
    <scope>NUCLEOTIDE SEQUENCE [LARGE SCALE GENOMIC DNA]</scope>
    <source>
        <strain evidence="3 5">DSM 40499</strain>
    </source>
</reference>
<dbReference type="AlphaFoldDB" id="A0A1B1AVK0"/>
<dbReference type="Proteomes" id="UP000092659">
    <property type="component" value="Chromosome"/>
</dbReference>
<proteinExistence type="predicted"/>
<accession>A0A1B1AVK0</accession>
<feature type="region of interest" description="Disordered" evidence="1">
    <location>
        <begin position="46"/>
        <end position="83"/>
    </location>
</feature>
<dbReference type="RefSeq" id="WP_067303455.1">
    <property type="nucleotide sequence ID" value="NZ_CP016279.1"/>
</dbReference>
<dbReference type="EMBL" id="JAGGLP010000008">
    <property type="protein sequence ID" value="MBP2051307.1"/>
    <property type="molecule type" value="Genomic_DNA"/>
</dbReference>
<evidence type="ECO:0000313" key="5">
    <source>
        <dbReference type="Proteomes" id="UP001519309"/>
    </source>
</evidence>
<gene>
    <name evidence="2" type="ORF">AVL59_13740</name>
    <name evidence="3" type="ORF">J2Z21_004278</name>
</gene>
<sequence>MAGELFGFYADASAGARPAPARQDASQDGEVLGPAEALAYWSERLDGLPPDRCRSPHRTALAPADRPGSPHGPACASGSPNAD</sequence>
<organism evidence="2 4">
    <name type="scientific">Streptomyces griseochromogenes</name>
    <dbReference type="NCBI Taxonomy" id="68214"/>
    <lineage>
        <taxon>Bacteria</taxon>
        <taxon>Bacillati</taxon>
        <taxon>Actinomycetota</taxon>
        <taxon>Actinomycetes</taxon>
        <taxon>Kitasatosporales</taxon>
        <taxon>Streptomycetaceae</taxon>
        <taxon>Streptomyces</taxon>
    </lineage>
</organism>
<dbReference type="STRING" id="68214.AVL59_13740"/>